<dbReference type="AlphaFoldDB" id="A0A7T4PLS6"/>
<evidence type="ECO:0000313" key="2">
    <source>
        <dbReference type="Proteomes" id="UP000596130"/>
    </source>
</evidence>
<organism evidence="1 2">
    <name type="scientific">Streptomyces alfalfae</name>
    <dbReference type="NCBI Taxonomy" id="1642299"/>
    <lineage>
        <taxon>Bacteria</taxon>
        <taxon>Bacillati</taxon>
        <taxon>Actinomycetota</taxon>
        <taxon>Actinomycetes</taxon>
        <taxon>Kitasatosporales</taxon>
        <taxon>Streptomycetaceae</taxon>
        <taxon>Streptomyces</taxon>
    </lineage>
</organism>
<name>A0A7T4PLS6_9ACTN</name>
<dbReference type="RefSeq" id="WP_198504318.1">
    <property type="nucleotide sequence ID" value="NZ_CP065959.1"/>
</dbReference>
<gene>
    <name evidence="1" type="ORF">I8755_32940</name>
</gene>
<proteinExistence type="predicted"/>
<reference evidence="1 2" key="1">
    <citation type="submission" date="2020-12" db="EMBL/GenBank/DDBJ databases">
        <title>Identification and biosynthesis of polyene macrolides produced by Streptomyces alfalfae Men-myco-93-63.</title>
        <authorList>
            <person name="Liu D."/>
            <person name="Li Y."/>
            <person name="Liu L."/>
            <person name="Han X."/>
            <person name="Shen F."/>
        </authorList>
    </citation>
    <scope>NUCLEOTIDE SEQUENCE [LARGE SCALE GENOMIC DNA]</scope>
    <source>
        <strain evidence="1 2">Men-myco-93-63</strain>
    </source>
</reference>
<evidence type="ECO:0000313" key="1">
    <source>
        <dbReference type="EMBL" id="QQC92648.1"/>
    </source>
</evidence>
<dbReference type="Proteomes" id="UP000596130">
    <property type="component" value="Chromosome"/>
</dbReference>
<protein>
    <submittedName>
        <fullName evidence="1">Uncharacterized protein</fullName>
    </submittedName>
</protein>
<sequence length="61" mass="6788">MKYLTTFAKKVGKERFDADFAKVIKGSDIAPRAPRQRCATAAKRLTKARARKLITALVGHD</sequence>
<accession>A0A7T4PLS6</accession>
<dbReference type="EMBL" id="CP065959">
    <property type="protein sequence ID" value="QQC92648.1"/>
    <property type="molecule type" value="Genomic_DNA"/>
</dbReference>